<dbReference type="PANTHER" id="PTHR46862">
    <property type="entry name" value="OS07G0661900 PROTEIN"/>
    <property type="match status" value="1"/>
</dbReference>
<protein>
    <recommendedName>
        <fullName evidence="3">PROP1-like PPR domain-containing protein</fullName>
    </recommendedName>
</protein>
<dbReference type="Pfam" id="PF17177">
    <property type="entry name" value="PPR_long"/>
    <property type="match status" value="1"/>
</dbReference>
<gene>
    <name evidence="4" type="ORF">ZIOFF_046772</name>
</gene>
<proteinExistence type="predicted"/>
<dbReference type="PROSITE" id="PS51375">
    <property type="entry name" value="PPR"/>
    <property type="match status" value="5"/>
</dbReference>
<feature type="domain" description="PROP1-like PPR" evidence="3">
    <location>
        <begin position="182"/>
        <end position="291"/>
    </location>
</feature>
<evidence type="ECO:0000259" key="3">
    <source>
        <dbReference type="Pfam" id="PF17177"/>
    </source>
</evidence>
<feature type="repeat" description="PPR" evidence="2">
    <location>
        <begin position="309"/>
        <end position="343"/>
    </location>
</feature>
<evidence type="ECO:0000313" key="4">
    <source>
        <dbReference type="EMBL" id="KAG6491834.1"/>
    </source>
</evidence>
<dbReference type="OrthoDB" id="185373at2759"/>
<dbReference type="NCBIfam" id="TIGR00756">
    <property type="entry name" value="PPR"/>
    <property type="match status" value="3"/>
</dbReference>
<reference evidence="4 5" key="1">
    <citation type="submission" date="2020-08" db="EMBL/GenBank/DDBJ databases">
        <title>Plant Genome Project.</title>
        <authorList>
            <person name="Zhang R.-G."/>
        </authorList>
    </citation>
    <scope>NUCLEOTIDE SEQUENCE [LARGE SCALE GENOMIC DNA]</scope>
    <source>
        <tissue evidence="4">Rhizome</tissue>
    </source>
</reference>
<evidence type="ECO:0000313" key="5">
    <source>
        <dbReference type="Proteomes" id="UP000734854"/>
    </source>
</evidence>
<evidence type="ECO:0000256" key="2">
    <source>
        <dbReference type="PROSITE-ProRule" id="PRU00708"/>
    </source>
</evidence>
<dbReference type="Pfam" id="PF13812">
    <property type="entry name" value="PPR_3"/>
    <property type="match status" value="1"/>
</dbReference>
<dbReference type="InterPro" id="IPR002885">
    <property type="entry name" value="PPR_rpt"/>
</dbReference>
<dbReference type="PANTHER" id="PTHR46862:SF3">
    <property type="entry name" value="OS07G0661900 PROTEIN"/>
    <property type="match status" value="1"/>
</dbReference>
<feature type="repeat" description="PPR" evidence="2">
    <location>
        <begin position="204"/>
        <end position="238"/>
    </location>
</feature>
<feature type="repeat" description="PPR" evidence="2">
    <location>
        <begin position="239"/>
        <end position="273"/>
    </location>
</feature>
<evidence type="ECO:0000256" key="1">
    <source>
        <dbReference type="ARBA" id="ARBA00022737"/>
    </source>
</evidence>
<keyword evidence="1" id="KW-0677">Repeat</keyword>
<comment type="caution">
    <text evidence="4">The sequence shown here is derived from an EMBL/GenBank/DDBJ whole genome shotgun (WGS) entry which is preliminary data.</text>
</comment>
<keyword evidence="5" id="KW-1185">Reference proteome</keyword>
<accession>A0A8J5FPU3</accession>
<dbReference type="InterPro" id="IPR033443">
    <property type="entry name" value="PROP1-like_PPR_dom"/>
</dbReference>
<sequence>MPCLSPILPSNIHLPSFIISISNNIKFSELPFKHFFNLDVLEYRMKLQVSKCSLQSTSIGQDGESDNCCKKESKLIWTNIGSNITEAQKKAISQLPLKMSNRCKALLKRIICFSTETDNLSLLLAVWVKAMKPRRADWLSVLKQIERMEHHLLFEVMEYALLENSFEANVRDYTKLIGLYAKQNLLENAERSFCAMKQRGFPYDQVTLTVLIHMYSKAGHFDHAKEAFEEIELLGVPVDKRAYGSMIMAYIRAEMLESAEALLKELEEQEIYPRKEVYKALLRAYSNKGNAGGAQKVFDSIQFAGIVPDSRHCALLISAYCIAGQSVKARTVLENMRLAGLEPNDRCIAVMLGVYERENDLNAALSFLIELEHDGILVAEESSLVLARWFSRLGVVGEVQQILVEFASRRDEYCATLNASTTKSGNASKTKRMMKNKTPMLPVNAIVL</sequence>
<feature type="repeat" description="PPR" evidence="2">
    <location>
        <begin position="169"/>
        <end position="203"/>
    </location>
</feature>
<organism evidence="4 5">
    <name type="scientific">Zingiber officinale</name>
    <name type="common">Ginger</name>
    <name type="synonym">Amomum zingiber</name>
    <dbReference type="NCBI Taxonomy" id="94328"/>
    <lineage>
        <taxon>Eukaryota</taxon>
        <taxon>Viridiplantae</taxon>
        <taxon>Streptophyta</taxon>
        <taxon>Embryophyta</taxon>
        <taxon>Tracheophyta</taxon>
        <taxon>Spermatophyta</taxon>
        <taxon>Magnoliopsida</taxon>
        <taxon>Liliopsida</taxon>
        <taxon>Zingiberales</taxon>
        <taxon>Zingiberaceae</taxon>
        <taxon>Zingiber</taxon>
    </lineage>
</organism>
<name>A0A8J5FPU3_ZINOF</name>
<dbReference type="AlphaFoldDB" id="A0A8J5FPU3"/>
<dbReference type="Proteomes" id="UP000734854">
    <property type="component" value="Unassembled WGS sequence"/>
</dbReference>
<feature type="repeat" description="PPR" evidence="2">
    <location>
        <begin position="274"/>
        <end position="308"/>
    </location>
</feature>
<dbReference type="EMBL" id="JACMSC010000013">
    <property type="protein sequence ID" value="KAG6491834.1"/>
    <property type="molecule type" value="Genomic_DNA"/>
</dbReference>